<dbReference type="PANTHER" id="PTHR33359:SF1">
    <property type="entry name" value="MOLYBDOPTERIN SYNTHASE SULFUR CARRIER SUBUNIT"/>
    <property type="match status" value="1"/>
</dbReference>
<dbReference type="WBParaSite" id="ACRNAN_Path_715.g2698.t1">
    <property type="protein sequence ID" value="ACRNAN_Path_715.g2698.t1"/>
    <property type="gene ID" value="ACRNAN_Path_715.g2698"/>
</dbReference>
<keyword evidence="1" id="KW-0547">Nucleotide-binding</keyword>
<dbReference type="InterPro" id="IPR012675">
    <property type="entry name" value="Beta-grasp_dom_sf"/>
</dbReference>
<organism evidence="2 3">
    <name type="scientific">Acrobeloides nanus</name>
    <dbReference type="NCBI Taxonomy" id="290746"/>
    <lineage>
        <taxon>Eukaryota</taxon>
        <taxon>Metazoa</taxon>
        <taxon>Ecdysozoa</taxon>
        <taxon>Nematoda</taxon>
        <taxon>Chromadorea</taxon>
        <taxon>Rhabditida</taxon>
        <taxon>Tylenchina</taxon>
        <taxon>Cephalobomorpha</taxon>
        <taxon>Cephaloboidea</taxon>
        <taxon>Cephalobidae</taxon>
        <taxon>Acrobeloides</taxon>
    </lineage>
</organism>
<dbReference type="InterPro" id="IPR016155">
    <property type="entry name" value="Mopterin_synth/thiamin_S_b"/>
</dbReference>
<dbReference type="PANTHER" id="PTHR33359">
    <property type="entry name" value="MOLYBDOPTERIN SYNTHASE SULFUR CARRIER SUBUNIT"/>
    <property type="match status" value="1"/>
</dbReference>
<dbReference type="CDD" id="cd00754">
    <property type="entry name" value="Ubl_MoaD"/>
    <property type="match status" value="1"/>
</dbReference>
<keyword evidence="2" id="KW-1185">Reference proteome</keyword>
<dbReference type="GO" id="GO:0006777">
    <property type="term" value="P:Mo-molybdopterin cofactor biosynthetic process"/>
    <property type="evidence" value="ECO:0007669"/>
    <property type="project" value="InterPro"/>
</dbReference>
<dbReference type="GO" id="GO:1990133">
    <property type="term" value="C:molybdopterin adenylyltransferase complex"/>
    <property type="evidence" value="ECO:0007669"/>
    <property type="project" value="TreeGrafter"/>
</dbReference>
<dbReference type="SUPFAM" id="SSF54285">
    <property type="entry name" value="MoaD/ThiS"/>
    <property type="match status" value="1"/>
</dbReference>
<reference evidence="3" key="1">
    <citation type="submission" date="2022-11" db="UniProtKB">
        <authorList>
            <consortium name="WormBaseParasite"/>
        </authorList>
    </citation>
    <scope>IDENTIFICATION</scope>
</reference>
<evidence type="ECO:0000313" key="2">
    <source>
        <dbReference type="Proteomes" id="UP000887540"/>
    </source>
</evidence>
<sequence>MTYVNARLLTFGKVREIANVNDKEISVPSKIKCFELKKIIFQEILPAIQEMEKTCIIAVNQSYVYDEMEVLNLTDGCEIAVIPPISGG</sequence>
<dbReference type="GO" id="GO:0000166">
    <property type="term" value="F:nucleotide binding"/>
    <property type="evidence" value="ECO:0007669"/>
    <property type="project" value="UniProtKB-KW"/>
</dbReference>
<accession>A0A914CAC9</accession>
<proteinExistence type="predicted"/>
<evidence type="ECO:0000313" key="3">
    <source>
        <dbReference type="WBParaSite" id="ACRNAN_Path_715.g2698.t1"/>
    </source>
</evidence>
<dbReference type="Proteomes" id="UP000887540">
    <property type="component" value="Unplaced"/>
</dbReference>
<evidence type="ECO:0000256" key="1">
    <source>
        <dbReference type="ARBA" id="ARBA00022741"/>
    </source>
</evidence>
<dbReference type="Pfam" id="PF02597">
    <property type="entry name" value="ThiS"/>
    <property type="match status" value="1"/>
</dbReference>
<dbReference type="Gene3D" id="3.10.20.30">
    <property type="match status" value="1"/>
</dbReference>
<dbReference type="AlphaFoldDB" id="A0A914CAC9"/>
<protein>
    <submittedName>
        <fullName evidence="3">Molybdopterin synthase sulfur carrier subunit</fullName>
    </submittedName>
</protein>
<name>A0A914CAC9_9BILA</name>
<dbReference type="InterPro" id="IPR003749">
    <property type="entry name" value="ThiS/MoaD-like"/>
</dbReference>
<dbReference type="InterPro" id="IPR044672">
    <property type="entry name" value="MOCS2A"/>
</dbReference>